<name>A0A0K0NQB5_ENTCL</name>
<dbReference type="EC" id="3.2.2.9" evidence="4"/>
<keyword evidence="4" id="KW-0614">Plasmid</keyword>
<evidence type="ECO:0000259" key="3">
    <source>
        <dbReference type="Pfam" id="PF18178"/>
    </source>
</evidence>
<keyword evidence="4" id="KW-0326">Glycosidase</keyword>
<dbReference type="Gene3D" id="3.40.50.1580">
    <property type="entry name" value="Nucleoside phosphorylase domain"/>
    <property type="match status" value="1"/>
</dbReference>
<dbReference type="GO" id="GO:0009116">
    <property type="term" value="P:nucleoside metabolic process"/>
    <property type="evidence" value="ECO:0007669"/>
    <property type="project" value="InterPro"/>
</dbReference>
<feature type="domain" description="ATP nucleosidase Cap17-like N-terminal" evidence="3">
    <location>
        <begin position="6"/>
        <end position="229"/>
    </location>
</feature>
<dbReference type="GO" id="GO:0005829">
    <property type="term" value="C:cytosol"/>
    <property type="evidence" value="ECO:0007669"/>
    <property type="project" value="TreeGrafter"/>
</dbReference>
<dbReference type="InterPro" id="IPR000845">
    <property type="entry name" value="Nucleoside_phosphorylase_d"/>
</dbReference>
<sequence length="505" mass="54634">MTNTNNEYVLIAGSISKNTEKLYIDRAHSFVRALTKSILDANVGLVVYLAGEPVNKNGDLLTFDWTIVKEAVDLMENYTPAQQLKIVTSRSAMREKMSEENRMLIRKLLVAKFADVSYLDDDLITGGNIGSEQVDAATAMIALGGGKGVSDRASKMRKANHPILPFDLELGGICDDGKGALGLHARFYAEPLSMFPCTGEAVKNQLDTLSLQEPYYELERLSEIAVELLKAEWAAQQLLHTPSVLILTALPVELAAAKKVFDIADDEPPRLTSNGIHFWSTSIQRSDGPVTGIVASFASAGNVNASAITTMLLSEFKPQKVLMMGIAAGLREKMVLGEVIISDRVIYYESAAALEGGKFAPRPEILRPHMSTQQNLNTYLATTSLSARLGERAQAIGLEIPVNSQAGDVAAGIIVSSATIASGELLIRDPALQESFRSLHDKAYVAEMEAYGVFDACEKQRVPALIVRGISDFGDSTKDDAFHSIASVAAAIITADYLLHGWIRA</sequence>
<evidence type="ECO:0000259" key="2">
    <source>
        <dbReference type="Pfam" id="PF01048"/>
    </source>
</evidence>
<dbReference type="Pfam" id="PF18178">
    <property type="entry name" value="Cap17-like_N"/>
    <property type="match status" value="1"/>
</dbReference>
<proteinExistence type="predicted"/>
<feature type="domain" description="Nucleoside phosphorylase" evidence="2">
    <location>
        <begin position="244"/>
        <end position="493"/>
    </location>
</feature>
<dbReference type="SUPFAM" id="SSF53167">
    <property type="entry name" value="Purine and uridine phosphorylases"/>
    <property type="match status" value="1"/>
</dbReference>
<dbReference type="PANTHER" id="PTHR46832:SF1">
    <property type="entry name" value="5'-METHYLTHIOADENOSINE_S-ADENOSYLHOMOCYSTEINE NUCLEOSIDASE"/>
    <property type="match status" value="1"/>
</dbReference>
<dbReference type="AlphaFoldDB" id="A0A0K0NQB5"/>
<dbReference type="PANTHER" id="PTHR46832">
    <property type="entry name" value="5'-METHYLTHIOADENOSINE/S-ADENOSYLHOMOCYSTEINE NUCLEOSIDASE"/>
    <property type="match status" value="1"/>
</dbReference>
<dbReference type="InterPro" id="IPR035994">
    <property type="entry name" value="Nucleoside_phosphorylase_sf"/>
</dbReference>
<gene>
    <name evidence="4" type="primary">mtnN</name>
    <name evidence="4" type="ORF">pNDM1_EC14653_00041</name>
</gene>
<dbReference type="GO" id="GO:0019284">
    <property type="term" value="P:L-methionine salvage from S-adenosylmethionine"/>
    <property type="evidence" value="ECO:0007669"/>
    <property type="project" value="TreeGrafter"/>
</dbReference>
<evidence type="ECO:0000256" key="1">
    <source>
        <dbReference type="ARBA" id="ARBA00022801"/>
    </source>
</evidence>
<dbReference type="RefSeq" id="WP_075607023.1">
    <property type="nucleotide sequence ID" value="NZ_KP868647.1"/>
</dbReference>
<geneLocation type="plasmid" evidence="4">
    <name>pNDM1_EC14653</name>
</geneLocation>
<dbReference type="EMBL" id="KP868647">
    <property type="protein sequence ID" value="AKN19744.1"/>
    <property type="molecule type" value="Genomic_DNA"/>
</dbReference>
<accession>A0A0K0NQB5</accession>
<dbReference type="GO" id="GO:0008930">
    <property type="term" value="F:methylthioadenosine nucleosidase activity"/>
    <property type="evidence" value="ECO:0007669"/>
    <property type="project" value="TreeGrafter"/>
</dbReference>
<dbReference type="CDD" id="cd09008">
    <property type="entry name" value="MTAN"/>
    <property type="match status" value="1"/>
</dbReference>
<evidence type="ECO:0000313" key="4">
    <source>
        <dbReference type="EMBL" id="AKN19744.1"/>
    </source>
</evidence>
<dbReference type="GO" id="GO:0008782">
    <property type="term" value="F:adenosylhomocysteine nucleosidase activity"/>
    <property type="evidence" value="ECO:0007669"/>
    <property type="project" value="UniProtKB-EC"/>
</dbReference>
<dbReference type="Pfam" id="PF01048">
    <property type="entry name" value="PNP_UDP_1"/>
    <property type="match status" value="1"/>
</dbReference>
<dbReference type="InterPro" id="IPR041327">
    <property type="entry name" value="Cap17-like_N"/>
</dbReference>
<keyword evidence="1 4" id="KW-0378">Hydrolase</keyword>
<organism evidence="4">
    <name type="scientific">Enterobacter cloacae</name>
    <dbReference type="NCBI Taxonomy" id="550"/>
    <lineage>
        <taxon>Bacteria</taxon>
        <taxon>Pseudomonadati</taxon>
        <taxon>Pseudomonadota</taxon>
        <taxon>Gammaproteobacteria</taxon>
        <taxon>Enterobacterales</taxon>
        <taxon>Enterobacteriaceae</taxon>
        <taxon>Enterobacter</taxon>
        <taxon>Enterobacter cloacae complex</taxon>
    </lineage>
</organism>
<protein>
    <submittedName>
        <fullName evidence="4">5'-methylthioadenosine/S-adenosylhomocysteine nucleosidase</fullName>
        <ecNumber evidence="4">3.2.2.9</ecNumber>
    </submittedName>
</protein>
<reference evidence="4" key="1">
    <citation type="journal article" date="2015" name="Antimicrob. Agents Chemother.">
        <title>Characterization of an Enterobacter cloacae Strain Producing both KPC and NDM Carbapenemases by Whole-Genome Sequencing.</title>
        <authorList>
            <person name="Wu W."/>
            <person name="Feng Y."/>
            <person name="Carattoli A."/>
            <person name="Zong Z."/>
        </authorList>
    </citation>
    <scope>NUCLEOTIDE SEQUENCE</scope>
    <source>
        <strain evidence="4">WCHECl-14653</strain>
        <plasmid evidence="4">pNDM1_EC14653</plasmid>
    </source>
</reference>